<evidence type="ECO:0000256" key="1">
    <source>
        <dbReference type="SAM" id="MobiDB-lite"/>
    </source>
</evidence>
<comment type="caution">
    <text evidence="2">The sequence shown here is derived from an EMBL/GenBank/DDBJ whole genome shotgun (WGS) entry which is preliminary data.</text>
</comment>
<feature type="compositionally biased region" description="Polar residues" evidence="1">
    <location>
        <begin position="20"/>
        <end position="33"/>
    </location>
</feature>
<name>A0A4Z2EXC0_9TELE</name>
<feature type="compositionally biased region" description="Basic residues" evidence="1">
    <location>
        <begin position="66"/>
        <end position="75"/>
    </location>
</feature>
<feature type="region of interest" description="Disordered" evidence="1">
    <location>
        <begin position="19"/>
        <end position="46"/>
    </location>
</feature>
<organism evidence="2 3">
    <name type="scientific">Liparis tanakae</name>
    <name type="common">Tanaka's snailfish</name>
    <dbReference type="NCBI Taxonomy" id="230148"/>
    <lineage>
        <taxon>Eukaryota</taxon>
        <taxon>Metazoa</taxon>
        <taxon>Chordata</taxon>
        <taxon>Craniata</taxon>
        <taxon>Vertebrata</taxon>
        <taxon>Euteleostomi</taxon>
        <taxon>Actinopterygii</taxon>
        <taxon>Neopterygii</taxon>
        <taxon>Teleostei</taxon>
        <taxon>Neoteleostei</taxon>
        <taxon>Acanthomorphata</taxon>
        <taxon>Eupercaria</taxon>
        <taxon>Perciformes</taxon>
        <taxon>Cottioidei</taxon>
        <taxon>Cottales</taxon>
        <taxon>Liparidae</taxon>
        <taxon>Liparis</taxon>
    </lineage>
</organism>
<evidence type="ECO:0000313" key="2">
    <source>
        <dbReference type="EMBL" id="TNN33505.1"/>
    </source>
</evidence>
<reference evidence="2 3" key="1">
    <citation type="submission" date="2019-03" db="EMBL/GenBank/DDBJ databases">
        <title>First draft genome of Liparis tanakae, snailfish: a comprehensive survey of snailfish specific genes.</title>
        <authorList>
            <person name="Kim W."/>
            <person name="Song I."/>
            <person name="Jeong J.-H."/>
            <person name="Kim D."/>
            <person name="Kim S."/>
            <person name="Ryu S."/>
            <person name="Song J.Y."/>
            <person name="Lee S.K."/>
        </authorList>
    </citation>
    <scope>NUCLEOTIDE SEQUENCE [LARGE SCALE GENOMIC DNA]</scope>
    <source>
        <tissue evidence="2">Muscle</tissue>
    </source>
</reference>
<evidence type="ECO:0000313" key="3">
    <source>
        <dbReference type="Proteomes" id="UP000314294"/>
    </source>
</evidence>
<dbReference type="AlphaFoldDB" id="A0A4Z2EXC0"/>
<accession>A0A4Z2EXC0</accession>
<dbReference type="EMBL" id="SRLO01002226">
    <property type="protein sequence ID" value="TNN33505.1"/>
    <property type="molecule type" value="Genomic_DNA"/>
</dbReference>
<proteinExistence type="predicted"/>
<protein>
    <submittedName>
        <fullName evidence="2">Uncharacterized protein</fullName>
    </submittedName>
</protein>
<feature type="region of interest" description="Disordered" evidence="1">
    <location>
        <begin position="63"/>
        <end position="117"/>
    </location>
</feature>
<gene>
    <name evidence="2" type="ORF">EYF80_056334</name>
</gene>
<dbReference type="Proteomes" id="UP000314294">
    <property type="component" value="Unassembled WGS sequence"/>
</dbReference>
<sequence>MPGTRPAGLVVYVGYERPASSRSRSCNETPENPNKSRRQSSFPKHPEILPVASLHIVCLCLPGPAHRSRCNKKTSRTQSPLGKKKSSEGRHLTADLQRSACFPHGDSGGAHVGAAEH</sequence>
<keyword evidence="3" id="KW-1185">Reference proteome</keyword>